<evidence type="ECO:0008006" key="8">
    <source>
        <dbReference type="Google" id="ProtNLM"/>
    </source>
</evidence>
<evidence type="ECO:0000256" key="5">
    <source>
        <dbReference type="SAM" id="Phobius"/>
    </source>
</evidence>
<keyword evidence="2" id="KW-0808">Transferase</keyword>
<dbReference type="Proteomes" id="UP001189429">
    <property type="component" value="Unassembled WGS sequence"/>
</dbReference>
<keyword evidence="3" id="KW-0233">DNA recombination</keyword>
<feature type="region of interest" description="Disordered" evidence="4">
    <location>
        <begin position="476"/>
        <end position="531"/>
    </location>
</feature>
<feature type="compositionally biased region" description="Acidic residues" evidence="4">
    <location>
        <begin position="175"/>
        <end position="184"/>
    </location>
</feature>
<reference evidence="6" key="1">
    <citation type="submission" date="2023-10" db="EMBL/GenBank/DDBJ databases">
        <authorList>
            <person name="Chen Y."/>
            <person name="Shah S."/>
            <person name="Dougan E. K."/>
            <person name="Thang M."/>
            <person name="Chan C."/>
        </authorList>
    </citation>
    <scope>NUCLEOTIDE SEQUENCE [LARGE SCALE GENOMIC DNA]</scope>
</reference>
<feature type="region of interest" description="Disordered" evidence="4">
    <location>
        <begin position="237"/>
        <end position="299"/>
    </location>
</feature>
<gene>
    <name evidence="6" type="ORF">PCOR1329_LOCUS78684</name>
</gene>
<dbReference type="EMBL" id="CAUYUJ010020993">
    <property type="protein sequence ID" value="CAK0901893.1"/>
    <property type="molecule type" value="Genomic_DNA"/>
</dbReference>
<proteinExistence type="predicted"/>
<dbReference type="InterPro" id="IPR029063">
    <property type="entry name" value="SAM-dependent_MTases_sf"/>
</dbReference>
<organism evidence="6 7">
    <name type="scientific">Prorocentrum cordatum</name>
    <dbReference type="NCBI Taxonomy" id="2364126"/>
    <lineage>
        <taxon>Eukaryota</taxon>
        <taxon>Sar</taxon>
        <taxon>Alveolata</taxon>
        <taxon>Dinophyceae</taxon>
        <taxon>Prorocentrales</taxon>
        <taxon>Prorocentraceae</taxon>
        <taxon>Prorocentrum</taxon>
    </lineage>
</organism>
<feature type="compositionally biased region" description="Low complexity" evidence="4">
    <location>
        <begin position="476"/>
        <end position="488"/>
    </location>
</feature>
<dbReference type="SUPFAM" id="SSF53335">
    <property type="entry name" value="S-adenosyl-L-methionine-dependent methyltransferases"/>
    <property type="match status" value="1"/>
</dbReference>
<feature type="transmembrane region" description="Helical" evidence="5">
    <location>
        <begin position="1800"/>
        <end position="1825"/>
    </location>
</feature>
<evidence type="ECO:0000256" key="1">
    <source>
        <dbReference type="ARBA" id="ARBA00022603"/>
    </source>
</evidence>
<keyword evidence="5" id="KW-0472">Membrane</keyword>
<dbReference type="Gene3D" id="3.40.50.150">
    <property type="entry name" value="Vaccinia Virus protein VP39"/>
    <property type="match status" value="1"/>
</dbReference>
<dbReference type="InterPro" id="IPR011010">
    <property type="entry name" value="DNA_brk_join_enz"/>
</dbReference>
<evidence type="ECO:0000256" key="2">
    <source>
        <dbReference type="ARBA" id="ARBA00022679"/>
    </source>
</evidence>
<dbReference type="InterPro" id="IPR001525">
    <property type="entry name" value="C5_MeTfrase"/>
</dbReference>
<dbReference type="SUPFAM" id="SSF56349">
    <property type="entry name" value="DNA breaking-rejoining enzymes"/>
    <property type="match status" value="1"/>
</dbReference>
<evidence type="ECO:0000256" key="4">
    <source>
        <dbReference type="SAM" id="MobiDB-lite"/>
    </source>
</evidence>
<keyword evidence="1" id="KW-0489">Methyltransferase</keyword>
<feature type="compositionally biased region" description="Low complexity" evidence="4">
    <location>
        <begin position="513"/>
        <end position="524"/>
    </location>
</feature>
<dbReference type="Gene3D" id="1.10.443.10">
    <property type="entry name" value="Intergrase catalytic core"/>
    <property type="match status" value="1"/>
</dbReference>
<evidence type="ECO:0000313" key="7">
    <source>
        <dbReference type="Proteomes" id="UP001189429"/>
    </source>
</evidence>
<dbReference type="Pfam" id="PF00145">
    <property type="entry name" value="DNA_methylase"/>
    <property type="match status" value="1"/>
</dbReference>
<keyword evidence="5" id="KW-1133">Transmembrane helix</keyword>
<keyword evidence="7" id="KW-1185">Reference proteome</keyword>
<name>A0ABN9XPQ2_9DINO</name>
<keyword evidence="5" id="KW-0812">Transmembrane</keyword>
<evidence type="ECO:0000313" key="6">
    <source>
        <dbReference type="EMBL" id="CAK0901893.1"/>
    </source>
</evidence>
<evidence type="ECO:0000256" key="3">
    <source>
        <dbReference type="ARBA" id="ARBA00023172"/>
    </source>
</evidence>
<sequence length="1991" mass="217791">MAEPGAWPLPRGAWLDASLNGTITTTVSAPPGTLILAQVVDAGGRPQGTELLQVEVAYAPGPLGRFFKAAHVGASDEYFSWYAQHPNVEGGRPGNTVFHLCACGASGCAAPTPRGTVVEHLDIWRVVDPADFEQEKAKLYCPRRRASDLGVPLRPPPLAPPPEAAPPGEGPPAGEPEEPLDDAEPPAKRPRREPGGVGGTATPRLGGSLADGGGSPLDAELAGLEDVAADPGLEDRLARLGSRGGPRGKQQRDPLNASRPGGPVRDRLSAAELLQRGSQRPQARAEEEGDEAGDSDLERGALGESFQGVGIKRDLFRQIARRRPGALLENGLAHIRGQFTRQLRVADGDPLAPCVTQFLDTVFFVVRSLRSLGLALDGILKGDVVETGDLLMQEFKARTMAIRDGHWRTARWLTLVPQEQLPSGATIDEETAAEKVEARELKVAELRRKLQDRRPCGYWQAESQRAEPQPRLKLRAGAALQQPQQRRAASGRREGETRAQWKSRMLVARRGRAAPGARSATAPKAKSKPVAKGQLVRRWRQLLASSCTGAATKFELALIMHEAAHGAPGDVGRFIRRMRVPPDPTESFTRLREVLPLPVPDAPVFSQLRAARYAGQQLAADKVDQATAEAWVQLVVFSLNYQYTGHMQAPTVPPVQSSASQVNALGIIRQACDYFARGADTTVDLPAWEELISSKDVTYGGEEVARALPLTLGGVMPGLPAKGVAASVRAIDIADARVGSWLADPGLALLPRAEWPEEVPRASIQVKSKQEWHDIGAKLVELGLAAPIAEERIFKVGNRKVLAGAFGVQKSGTPTPGCPCVQRLIINMVPANSYQRIMRDDVGTLSASPSWVAIPLPEGHMLLWSSDDQASAFYCYELPEAWQPYMTLADAIPNERIGVSGPGKTHIALRVIPMGWVNAVTVFQHCHRRLGFSMRPLGAGFAPSMEWRKDRPLPFKSKELEQKWVQYYIDDWDHGEIVPERLIAELRGTVGAVQEEQRQAYRRSGIQVADGKAKHRALILERMGAGLDGLEGRVGVTVEKLHALLGFTLWGMGQSAMSSQAVLMILGRCVRAAEFRRPFMGYLNAVWAAGRWQQPQAVPLDMCDELLSFMMALPLAFTDLRAQIDPCVIATDASERAGGICHTVGLTEAGIACAMEGASVVSLRPGAISYPVEGVRWRPRVVIVELFCGAAAAAVAASRLPFTIVAHLSSEVDPAARRLVRRRWAGVVELGDIERIDGERFRHMLENYKRDADWVLITAGSPCQDLAGLNAVGSGLEGARSRLFLRVPELIGVAEEVFPRRVVWFVENVFSMTLESRAQFTKILKVTPVLLDAKHFTRVSRPRLYWCSWAVCSHLPPGCLAEVKGTGDEAYTRIDVTIERLPFKAVLHEGWSLLDGNTDLPCFTRPIIRKHPPLRPVGIERATEQARSRWASDGYRYQVNNYEDGVLIWDAARERSRLPDPEERGALMGFDRLYFQGAVKDSVPESERAVVMESLIGNTFCVQVVAFILGTWLAQIKSVKAPVAGQQCLEIGACEANWNVVPDFQQPGLRDSVLERSLIVEFLRIADRGGSDVRLDCGALYRARAWPRAGLRTHLWAWRIAKGFLWQRPAHISALELESAVAGARWRCRAVANHRCRYLHILDAQAIAAVSTKGRSSALALQPALRRLNALHLATGGYPIYGYCDTDVMPADTPSRWPLREVMISPLSLQRYTDAVNEVVDFWVEEGRSPCTPAQVDTDLAAFIEKRWSEHGSLFDINNAIAGVSHFFPPVRGHLRESWRLARTWQRQEPAGRALPIGPLIAAAFAGAFAATGHLGAAAVLAAGYDTYMRTGEMASLVWNDVQLYPARASAVLLLRGTKSQHQTGAKEFVLVRSTVAYKLLARAKAAAAPEEACFGMEPSAFHRLFSQVKELLGFGNAKLTLYSWRRGGASADFKSHGSMEQTLLRGRWASVRTARLYVQDAVAEATQLNLSELQLARCRHLAARLRAAAS</sequence>
<comment type="caution">
    <text evidence="6">The sequence shown here is derived from an EMBL/GenBank/DDBJ whole genome shotgun (WGS) entry which is preliminary data.</text>
</comment>
<feature type="region of interest" description="Disordered" evidence="4">
    <location>
        <begin position="150"/>
        <end position="219"/>
    </location>
</feature>
<dbReference type="InterPro" id="IPR013762">
    <property type="entry name" value="Integrase-like_cat_sf"/>
</dbReference>
<accession>A0ABN9XPQ2</accession>
<protein>
    <recommendedName>
        <fullName evidence="8">DNA (cytosine-5-)-methyltransferase</fullName>
    </recommendedName>
</protein>
<feature type="compositionally biased region" description="Pro residues" evidence="4">
    <location>
        <begin position="153"/>
        <end position="174"/>
    </location>
</feature>